<name>A0ACC6C4R9_9BURK</name>
<keyword evidence="2" id="KW-1185">Reference proteome</keyword>
<comment type="caution">
    <text evidence="1">The sequence shown here is derived from an EMBL/GenBank/DDBJ whole genome shotgun (WGS) entry which is preliminary data.</text>
</comment>
<gene>
    <name evidence="1" type="ORF">NYO99_00165</name>
</gene>
<dbReference type="EMBL" id="JAPPUY010000001">
    <property type="protein sequence ID" value="MCY4743381.1"/>
    <property type="molecule type" value="Genomic_DNA"/>
</dbReference>
<sequence>MAQMHARSGEVVGLAPYGERLAEFKTTAILKAEQLELVRLVLPAGRGLREHSAPGEITVLCLEGRIAFDTPAGQQLLGAGDLIHLRAGEPHALNALEDASALVTICLAKPA</sequence>
<evidence type="ECO:0000313" key="1">
    <source>
        <dbReference type="EMBL" id="MCY4743381.1"/>
    </source>
</evidence>
<reference evidence="1" key="1">
    <citation type="submission" date="2022-08" db="EMBL/GenBank/DDBJ databases">
        <title>Genome sequencing of Pelomonas sp. UHG3.</title>
        <authorList>
            <person name="So Y."/>
        </authorList>
    </citation>
    <scope>NUCLEOTIDE SEQUENCE</scope>
    <source>
        <strain evidence="1">UHG3</strain>
    </source>
</reference>
<organism evidence="1 2">
    <name type="scientific">Roseateles hydrophilus</name>
    <dbReference type="NCBI Taxonomy" id="2975054"/>
    <lineage>
        <taxon>Bacteria</taxon>
        <taxon>Pseudomonadati</taxon>
        <taxon>Pseudomonadota</taxon>
        <taxon>Betaproteobacteria</taxon>
        <taxon>Burkholderiales</taxon>
        <taxon>Sphaerotilaceae</taxon>
        <taxon>Roseateles</taxon>
    </lineage>
</organism>
<evidence type="ECO:0000313" key="2">
    <source>
        <dbReference type="Proteomes" id="UP001076464"/>
    </source>
</evidence>
<proteinExistence type="predicted"/>
<accession>A0ACC6C4R9</accession>
<protein>
    <submittedName>
        <fullName evidence="1">Cupin domain-containing protein</fullName>
    </submittedName>
</protein>
<dbReference type="Proteomes" id="UP001076464">
    <property type="component" value="Unassembled WGS sequence"/>
</dbReference>